<organism evidence="1 2">
    <name type="scientific">Trichonephila clavipes</name>
    <name type="common">Golden silk orbweaver</name>
    <name type="synonym">Nephila clavipes</name>
    <dbReference type="NCBI Taxonomy" id="2585209"/>
    <lineage>
        <taxon>Eukaryota</taxon>
        <taxon>Metazoa</taxon>
        <taxon>Ecdysozoa</taxon>
        <taxon>Arthropoda</taxon>
        <taxon>Chelicerata</taxon>
        <taxon>Arachnida</taxon>
        <taxon>Araneae</taxon>
        <taxon>Araneomorphae</taxon>
        <taxon>Entelegynae</taxon>
        <taxon>Araneoidea</taxon>
        <taxon>Nephilidae</taxon>
        <taxon>Trichonephila</taxon>
    </lineage>
</organism>
<name>A0A8X6V5T8_TRICX</name>
<keyword evidence="2" id="KW-1185">Reference proteome</keyword>
<comment type="caution">
    <text evidence="1">The sequence shown here is derived from an EMBL/GenBank/DDBJ whole genome shotgun (WGS) entry which is preliminary data.</text>
</comment>
<accession>A0A8X6V5T8</accession>
<dbReference type="EMBL" id="BMAU01021187">
    <property type="protein sequence ID" value="GFX95568.1"/>
    <property type="molecule type" value="Genomic_DNA"/>
</dbReference>
<proteinExistence type="predicted"/>
<dbReference type="AlphaFoldDB" id="A0A8X6V5T8"/>
<sequence>MRKLLAVRLEGPDDSTKNMGTPELVDMVFKQIEEERRGKQQSKMSRKKRKFVDLENRVEHPKEFTTYYPILDRYSKLAMSDRQLYENLLPLTLDYQDLVQNNYPSDEPGLFYWPKMVNAEETDRICIRCKHSFQIGLGDVYSAALNNRCYYHPRKAQGKQKKIFLLRARPGC</sequence>
<protein>
    <submittedName>
        <fullName evidence="1">Uncharacterized protein</fullName>
    </submittedName>
</protein>
<gene>
    <name evidence="1" type="ORF">TNCV_4825831</name>
</gene>
<reference evidence="1" key="1">
    <citation type="submission" date="2020-08" db="EMBL/GenBank/DDBJ databases">
        <title>Multicomponent nature underlies the extraordinary mechanical properties of spider dragline silk.</title>
        <authorList>
            <person name="Kono N."/>
            <person name="Nakamura H."/>
            <person name="Mori M."/>
            <person name="Yoshida Y."/>
            <person name="Ohtoshi R."/>
            <person name="Malay A.D."/>
            <person name="Moran D.A.P."/>
            <person name="Tomita M."/>
            <person name="Numata K."/>
            <person name="Arakawa K."/>
        </authorList>
    </citation>
    <scope>NUCLEOTIDE SEQUENCE</scope>
</reference>
<evidence type="ECO:0000313" key="2">
    <source>
        <dbReference type="Proteomes" id="UP000887159"/>
    </source>
</evidence>
<evidence type="ECO:0000313" key="1">
    <source>
        <dbReference type="EMBL" id="GFX95568.1"/>
    </source>
</evidence>
<dbReference type="Proteomes" id="UP000887159">
    <property type="component" value="Unassembled WGS sequence"/>
</dbReference>